<proteinExistence type="predicted"/>
<keyword evidence="7" id="KW-1185">Reference proteome</keyword>
<evidence type="ECO:0000256" key="4">
    <source>
        <dbReference type="PROSITE-ProRule" id="PRU00409"/>
    </source>
</evidence>
<evidence type="ECO:0000313" key="6">
    <source>
        <dbReference type="EMBL" id="MFD0686451.1"/>
    </source>
</evidence>
<dbReference type="PANTHER" id="PTHR43585:SF2">
    <property type="entry name" value="ATP-GRASP ENZYME FSQD"/>
    <property type="match status" value="1"/>
</dbReference>
<dbReference type="Proteomes" id="UP001597063">
    <property type="component" value="Unassembled WGS sequence"/>
</dbReference>
<dbReference type="InterPro" id="IPR013815">
    <property type="entry name" value="ATP_grasp_subdomain_1"/>
</dbReference>
<dbReference type="SUPFAM" id="SSF56059">
    <property type="entry name" value="Glutathione synthetase ATP-binding domain-like"/>
    <property type="match status" value="1"/>
</dbReference>
<accession>A0ABW2XIX1</accession>
<evidence type="ECO:0000256" key="1">
    <source>
        <dbReference type="ARBA" id="ARBA00022598"/>
    </source>
</evidence>
<evidence type="ECO:0000259" key="5">
    <source>
        <dbReference type="PROSITE" id="PS50975"/>
    </source>
</evidence>
<dbReference type="PANTHER" id="PTHR43585">
    <property type="entry name" value="FUMIPYRROLE BIOSYNTHESIS PROTEIN C"/>
    <property type="match status" value="1"/>
</dbReference>
<dbReference type="Pfam" id="PF18603">
    <property type="entry name" value="LAL_C2"/>
    <property type="match status" value="1"/>
</dbReference>
<keyword evidence="2 4" id="KW-0547">Nucleotide-binding</keyword>
<name>A0ABW2XIX1_9ACTN</name>
<dbReference type="EMBL" id="JBHTGP010000010">
    <property type="protein sequence ID" value="MFD0686451.1"/>
    <property type="molecule type" value="Genomic_DNA"/>
</dbReference>
<dbReference type="Gene3D" id="3.30.1490.20">
    <property type="entry name" value="ATP-grasp fold, A domain"/>
    <property type="match status" value="1"/>
</dbReference>
<dbReference type="Gene3D" id="3.40.50.20">
    <property type="match status" value="1"/>
</dbReference>
<dbReference type="InterPro" id="IPR040570">
    <property type="entry name" value="LAL_C2"/>
</dbReference>
<dbReference type="RefSeq" id="WP_378323112.1">
    <property type="nucleotide sequence ID" value="NZ_JBHTGP010000010.1"/>
</dbReference>
<comment type="caution">
    <text evidence="6">The sequence shown here is derived from an EMBL/GenBank/DDBJ whole genome shotgun (WGS) entry which is preliminary data.</text>
</comment>
<evidence type="ECO:0000256" key="2">
    <source>
        <dbReference type="ARBA" id="ARBA00022741"/>
    </source>
</evidence>
<evidence type="ECO:0000256" key="3">
    <source>
        <dbReference type="ARBA" id="ARBA00022840"/>
    </source>
</evidence>
<gene>
    <name evidence="6" type="ORF">ACFQZM_18260</name>
</gene>
<dbReference type="InterPro" id="IPR011761">
    <property type="entry name" value="ATP-grasp"/>
</dbReference>
<protein>
    <submittedName>
        <fullName evidence="6">Acetyl-CoA carboxylase biotin carboxylase subunit family protein</fullName>
    </submittedName>
</protein>
<dbReference type="Gene3D" id="3.30.470.20">
    <property type="entry name" value="ATP-grasp fold, B domain"/>
    <property type="match status" value="1"/>
</dbReference>
<evidence type="ECO:0000313" key="7">
    <source>
        <dbReference type="Proteomes" id="UP001597063"/>
    </source>
</evidence>
<dbReference type="PROSITE" id="PS50975">
    <property type="entry name" value="ATP_GRASP"/>
    <property type="match status" value="1"/>
</dbReference>
<reference evidence="7" key="1">
    <citation type="journal article" date="2019" name="Int. J. Syst. Evol. Microbiol.">
        <title>The Global Catalogue of Microorganisms (GCM) 10K type strain sequencing project: providing services to taxonomists for standard genome sequencing and annotation.</title>
        <authorList>
            <consortium name="The Broad Institute Genomics Platform"/>
            <consortium name="The Broad Institute Genome Sequencing Center for Infectious Disease"/>
            <person name="Wu L."/>
            <person name="Ma J."/>
        </authorList>
    </citation>
    <scope>NUCLEOTIDE SEQUENCE [LARGE SCALE GENOMIC DNA]</scope>
    <source>
        <strain evidence="7">JCM 9371</strain>
    </source>
</reference>
<keyword evidence="1" id="KW-0436">Ligase</keyword>
<dbReference type="Pfam" id="PF13535">
    <property type="entry name" value="ATP-grasp_4"/>
    <property type="match status" value="1"/>
</dbReference>
<dbReference type="InterPro" id="IPR052032">
    <property type="entry name" value="ATP-dep_AA_Ligase"/>
</dbReference>
<keyword evidence="3 4" id="KW-0067">ATP-binding</keyword>
<organism evidence="6 7">
    <name type="scientific">Actinomadura fibrosa</name>
    <dbReference type="NCBI Taxonomy" id="111802"/>
    <lineage>
        <taxon>Bacteria</taxon>
        <taxon>Bacillati</taxon>
        <taxon>Actinomycetota</taxon>
        <taxon>Actinomycetes</taxon>
        <taxon>Streptosporangiales</taxon>
        <taxon>Thermomonosporaceae</taxon>
        <taxon>Actinomadura</taxon>
    </lineage>
</organism>
<sequence>MSDARADERPLLLLVESGGRPYRGHLLASIAERHRVHLFCERPPTWQLDHIAGWTRIDDTRNGPAMAERAMRLAAAGPLRGVLSWSEPHIVPAAQVAQVFGLPGGPPGAVAACCDKALTRAALHAAGVPQPRSAAVATLADAARAAGRIGYPVVLKPRALSGSLGVVRADGPDGLAAAFAAARGAAAAGPASFDSPVQVEEFAAGEEISVDAVVHRGRTQPLFLARKSVGYAPWFAEVGHRVDAADPLLGDQQVMQVLHAAHAAIGLRDGTTHTEMRLTPRGPKVIEINARLGGDLITLLGRYATGLDAGLIAADAACGRAPVLAPDRKAVAGVRFLHPPADRLTVGSLGFDAAALPPSVVRTELLVEPGATVSTPAADMANGRLAVAVAVAGTAGECEAALDAAEAALRLETA</sequence>
<dbReference type="SMART" id="SM01209">
    <property type="entry name" value="GARS_A"/>
    <property type="match status" value="1"/>
</dbReference>
<feature type="domain" description="ATP-grasp" evidence="5">
    <location>
        <begin position="120"/>
        <end position="318"/>
    </location>
</feature>